<keyword evidence="3" id="KW-1185">Reference proteome</keyword>
<dbReference type="AlphaFoldDB" id="A0A392UKB9"/>
<protein>
    <submittedName>
        <fullName evidence="2">Uncharacterized protein</fullName>
    </submittedName>
</protein>
<feature type="non-terminal residue" evidence="2">
    <location>
        <position position="1"/>
    </location>
</feature>
<organism evidence="2 3">
    <name type="scientific">Trifolium medium</name>
    <dbReference type="NCBI Taxonomy" id="97028"/>
    <lineage>
        <taxon>Eukaryota</taxon>
        <taxon>Viridiplantae</taxon>
        <taxon>Streptophyta</taxon>
        <taxon>Embryophyta</taxon>
        <taxon>Tracheophyta</taxon>
        <taxon>Spermatophyta</taxon>
        <taxon>Magnoliopsida</taxon>
        <taxon>eudicotyledons</taxon>
        <taxon>Gunneridae</taxon>
        <taxon>Pentapetalae</taxon>
        <taxon>rosids</taxon>
        <taxon>fabids</taxon>
        <taxon>Fabales</taxon>
        <taxon>Fabaceae</taxon>
        <taxon>Papilionoideae</taxon>
        <taxon>50 kb inversion clade</taxon>
        <taxon>NPAAA clade</taxon>
        <taxon>Hologalegina</taxon>
        <taxon>IRL clade</taxon>
        <taxon>Trifolieae</taxon>
        <taxon>Trifolium</taxon>
    </lineage>
</organism>
<dbReference type="Proteomes" id="UP000265520">
    <property type="component" value="Unassembled WGS sequence"/>
</dbReference>
<feature type="region of interest" description="Disordered" evidence="1">
    <location>
        <begin position="1"/>
        <end position="26"/>
    </location>
</feature>
<name>A0A392UKB9_9FABA</name>
<comment type="caution">
    <text evidence="2">The sequence shown here is derived from an EMBL/GenBank/DDBJ whole genome shotgun (WGS) entry which is preliminary data.</text>
</comment>
<accession>A0A392UKB9</accession>
<proteinExistence type="predicted"/>
<sequence>YGGDERNCGGRSYDEEEQGRRGARAKKNYGSEEELCFVLREIVKNKDEGI</sequence>
<evidence type="ECO:0000313" key="2">
    <source>
        <dbReference type="EMBL" id="MCI73328.1"/>
    </source>
</evidence>
<reference evidence="2 3" key="1">
    <citation type="journal article" date="2018" name="Front. Plant Sci.">
        <title>Red Clover (Trifolium pratense) and Zigzag Clover (T. medium) - A Picture of Genomic Similarities and Differences.</title>
        <authorList>
            <person name="Dluhosova J."/>
            <person name="Istvanek J."/>
            <person name="Nedelnik J."/>
            <person name="Repkova J."/>
        </authorList>
    </citation>
    <scope>NUCLEOTIDE SEQUENCE [LARGE SCALE GENOMIC DNA]</scope>
    <source>
        <strain evidence="3">cv. 10/8</strain>
        <tissue evidence="2">Leaf</tissue>
    </source>
</reference>
<evidence type="ECO:0000256" key="1">
    <source>
        <dbReference type="SAM" id="MobiDB-lite"/>
    </source>
</evidence>
<dbReference type="EMBL" id="LXQA010836059">
    <property type="protein sequence ID" value="MCI73328.1"/>
    <property type="molecule type" value="Genomic_DNA"/>
</dbReference>
<evidence type="ECO:0000313" key="3">
    <source>
        <dbReference type="Proteomes" id="UP000265520"/>
    </source>
</evidence>